<accession>F8B5M8</accession>
<dbReference type="KEGG" id="fsy:FsymDg_1756"/>
<keyword evidence="3" id="KW-1185">Reference proteome</keyword>
<feature type="region of interest" description="Disordered" evidence="1">
    <location>
        <begin position="1"/>
        <end position="29"/>
    </location>
</feature>
<feature type="compositionally biased region" description="Low complexity" evidence="1">
    <location>
        <begin position="75"/>
        <end position="91"/>
    </location>
</feature>
<evidence type="ECO:0000313" key="3">
    <source>
        <dbReference type="Proteomes" id="UP000001549"/>
    </source>
</evidence>
<dbReference type="Proteomes" id="UP000001549">
    <property type="component" value="Chromosome"/>
</dbReference>
<protein>
    <submittedName>
        <fullName evidence="2">Uncharacterized protein</fullName>
    </submittedName>
</protein>
<sequence>MSEQEPSPRARSAVEPVADAGSPGRRQRDDAFLALPEARIFGSVSGRRQRDDAFLALPEARISGLVRSRGQRADPLSVPGALAGAGPPAGSRLREPMGAVQEPEEQIWRSEEQLWRPGGQDGEDRAHAEAGTDPSKGRVSGPADGAGPRPQPIGGDGRGNADNAGNTVKTDKAGIVDDMDGTDGELERLRRWRAERRAAHALTADPRWARPPGYRGPDAGGRDTSGRVPVVGAPRRG</sequence>
<reference evidence="2 3" key="1">
    <citation type="submission" date="2011-05" db="EMBL/GenBank/DDBJ databases">
        <title>Complete sequence of chromosome of Frankia symbiont of Datisca glomerata.</title>
        <authorList>
            <consortium name="US DOE Joint Genome Institute"/>
            <person name="Lucas S."/>
            <person name="Han J."/>
            <person name="Lapidus A."/>
            <person name="Cheng J.-F."/>
            <person name="Goodwin L."/>
            <person name="Pitluck S."/>
            <person name="Peters L."/>
            <person name="Mikhailova N."/>
            <person name="Chertkov O."/>
            <person name="Teshima H."/>
            <person name="Han C."/>
            <person name="Tapia R."/>
            <person name="Land M."/>
            <person name="Hauser L."/>
            <person name="Kyrpides N."/>
            <person name="Ivanova N."/>
            <person name="Pagani I."/>
            <person name="Berry A."/>
            <person name="Pawlowski K."/>
            <person name="Persson T."/>
            <person name="Vanden Heuvel B."/>
            <person name="Benson D."/>
            <person name="Woyke T."/>
        </authorList>
    </citation>
    <scope>NUCLEOTIDE SEQUENCE [LARGE SCALE GENOMIC DNA]</scope>
    <source>
        <strain evidence="3">4085684</strain>
    </source>
</reference>
<dbReference type="HOGENOM" id="CLU_1169293_0_0_11"/>
<name>F8B5M8_9ACTN</name>
<evidence type="ECO:0000256" key="1">
    <source>
        <dbReference type="SAM" id="MobiDB-lite"/>
    </source>
</evidence>
<dbReference type="EMBL" id="CP002801">
    <property type="protein sequence ID" value="AEH09205.1"/>
    <property type="molecule type" value="Genomic_DNA"/>
</dbReference>
<proteinExistence type="predicted"/>
<organism evidence="2 3">
    <name type="scientific">Candidatus Protofrankia datiscae</name>
    <dbReference type="NCBI Taxonomy" id="2716812"/>
    <lineage>
        <taxon>Bacteria</taxon>
        <taxon>Bacillati</taxon>
        <taxon>Actinomycetota</taxon>
        <taxon>Actinomycetes</taxon>
        <taxon>Frankiales</taxon>
        <taxon>Frankiaceae</taxon>
        <taxon>Protofrankia</taxon>
    </lineage>
</organism>
<gene>
    <name evidence="2" type="ordered locus">FsymDg_1756</name>
</gene>
<feature type="region of interest" description="Disordered" evidence="1">
    <location>
        <begin position="62"/>
        <end position="183"/>
    </location>
</feature>
<dbReference type="AlphaFoldDB" id="F8B5M8"/>
<evidence type="ECO:0000313" key="2">
    <source>
        <dbReference type="EMBL" id="AEH09205.1"/>
    </source>
</evidence>
<feature type="region of interest" description="Disordered" evidence="1">
    <location>
        <begin position="199"/>
        <end position="237"/>
    </location>
</feature>